<dbReference type="AlphaFoldDB" id="A0A2V3Y5R0"/>
<dbReference type="InterPro" id="IPR004843">
    <property type="entry name" value="Calcineurin-like_PHP"/>
</dbReference>
<sequence length="247" mass="29371">MIFITGDCHGDYRRFRTDIFIEQKEMTKDDFVIVCGDFGLWDESGEQKYWRKWLSGKSFTTLWVDGNHENYDLLKTYPVERWKGGKVQFITPDIIHLMRGQIFDIDGIRFFTFGGARSHDISGGILELDDPDFKRKKKELDHGFEPYRINHLSWWKEEMPEKSELEEGLRSLNQCGWKVDMIVSHCCASSVQKEICGDRCECDTLTEYFEMIMNRCEFKKWIFGHYHENRNVGKKFVVLYEQIVRIV</sequence>
<dbReference type="SUPFAM" id="SSF56300">
    <property type="entry name" value="Metallo-dependent phosphatases"/>
    <property type="match status" value="1"/>
</dbReference>
<dbReference type="Proteomes" id="UP000248057">
    <property type="component" value="Unassembled WGS sequence"/>
</dbReference>
<protein>
    <submittedName>
        <fullName evidence="2">Calcineurin-like phosphoesterase family protein</fullName>
    </submittedName>
</protein>
<organism evidence="2 3">
    <name type="scientific">Hungatella effluvii</name>
    <dbReference type="NCBI Taxonomy" id="1096246"/>
    <lineage>
        <taxon>Bacteria</taxon>
        <taxon>Bacillati</taxon>
        <taxon>Bacillota</taxon>
        <taxon>Clostridia</taxon>
        <taxon>Lachnospirales</taxon>
        <taxon>Lachnospiraceae</taxon>
        <taxon>Hungatella</taxon>
    </lineage>
</organism>
<dbReference type="CDD" id="cd00838">
    <property type="entry name" value="MPP_superfamily"/>
    <property type="match status" value="1"/>
</dbReference>
<evidence type="ECO:0000259" key="1">
    <source>
        <dbReference type="Pfam" id="PF00149"/>
    </source>
</evidence>
<name>A0A2V3Y5R0_9FIRM</name>
<dbReference type="GO" id="GO:0016787">
    <property type="term" value="F:hydrolase activity"/>
    <property type="evidence" value="ECO:0007669"/>
    <property type="project" value="InterPro"/>
</dbReference>
<dbReference type="GeneID" id="86061577"/>
<gene>
    <name evidence="2" type="ORF">DFR60_105183</name>
</gene>
<dbReference type="Gene3D" id="3.60.21.10">
    <property type="match status" value="1"/>
</dbReference>
<accession>A0A2V3Y5R0</accession>
<keyword evidence="3" id="KW-1185">Reference proteome</keyword>
<dbReference type="Pfam" id="PF00149">
    <property type="entry name" value="Metallophos"/>
    <property type="match status" value="1"/>
</dbReference>
<dbReference type="RefSeq" id="WP_110323023.1">
    <property type="nucleotide sequence ID" value="NZ_QJKD01000005.1"/>
</dbReference>
<proteinExistence type="predicted"/>
<comment type="caution">
    <text evidence="2">The sequence shown here is derived from an EMBL/GenBank/DDBJ whole genome shotgun (WGS) entry which is preliminary data.</text>
</comment>
<reference evidence="2 3" key="1">
    <citation type="submission" date="2018-05" db="EMBL/GenBank/DDBJ databases">
        <title>Genomic Encyclopedia of Type Strains, Phase IV (KMG-IV): sequencing the most valuable type-strain genomes for metagenomic binning, comparative biology and taxonomic classification.</title>
        <authorList>
            <person name="Goeker M."/>
        </authorList>
    </citation>
    <scope>NUCLEOTIDE SEQUENCE [LARGE SCALE GENOMIC DNA]</scope>
    <source>
        <strain evidence="2 3">DSM 24995</strain>
    </source>
</reference>
<evidence type="ECO:0000313" key="2">
    <source>
        <dbReference type="EMBL" id="PXX53694.1"/>
    </source>
</evidence>
<evidence type="ECO:0000313" key="3">
    <source>
        <dbReference type="Proteomes" id="UP000248057"/>
    </source>
</evidence>
<feature type="domain" description="Calcineurin-like phosphoesterase" evidence="1">
    <location>
        <begin position="2"/>
        <end position="228"/>
    </location>
</feature>
<dbReference type="InterPro" id="IPR029052">
    <property type="entry name" value="Metallo-depent_PP-like"/>
</dbReference>
<dbReference type="EMBL" id="QJKD01000005">
    <property type="protein sequence ID" value="PXX53694.1"/>
    <property type="molecule type" value="Genomic_DNA"/>
</dbReference>